<feature type="compositionally biased region" description="Basic and acidic residues" evidence="1">
    <location>
        <begin position="132"/>
        <end position="147"/>
    </location>
</feature>
<gene>
    <name evidence="2" type="ORF">OEA41_000734</name>
</gene>
<dbReference type="AlphaFoldDB" id="A0AAD9ZJ92"/>
<sequence>MSESTFHTTREDIRKAESKVSQKNDGNVPAESEPSLMKSIIDENQPKSKAELIDERKANLPLPDQPPVASDWNSSDASTVNVGSGGVQSDVSYGAGSDSGLRGPATSDSSVRTDGDEFNKNAGEPSGGVGRQGHDGLEGLPEDALKR</sequence>
<evidence type="ECO:0000256" key="1">
    <source>
        <dbReference type="SAM" id="MobiDB-lite"/>
    </source>
</evidence>
<comment type="caution">
    <text evidence="2">The sequence shown here is derived from an EMBL/GenBank/DDBJ whole genome shotgun (WGS) entry which is preliminary data.</text>
</comment>
<dbReference type="Proteomes" id="UP001276659">
    <property type="component" value="Unassembled WGS sequence"/>
</dbReference>
<feature type="compositionally biased region" description="Polar residues" evidence="1">
    <location>
        <begin position="71"/>
        <end position="91"/>
    </location>
</feature>
<proteinExistence type="predicted"/>
<name>A0AAD9ZJ92_9LECA</name>
<evidence type="ECO:0000313" key="2">
    <source>
        <dbReference type="EMBL" id="KAK3178597.1"/>
    </source>
</evidence>
<reference evidence="2" key="1">
    <citation type="submission" date="2022-11" db="EMBL/GenBank/DDBJ databases">
        <title>Chromosomal genome sequence assembly and mating type (MAT) locus characterization of the leprose asexual lichenized fungus Lepraria neglecta (Nyl.) Erichsen.</title>
        <authorList>
            <person name="Allen J.L."/>
            <person name="Pfeffer B."/>
        </authorList>
    </citation>
    <scope>NUCLEOTIDE SEQUENCE</scope>
    <source>
        <strain evidence="2">Allen 5258</strain>
    </source>
</reference>
<protein>
    <submittedName>
        <fullName evidence="2">Uncharacterized protein</fullName>
    </submittedName>
</protein>
<accession>A0AAD9ZJ92</accession>
<keyword evidence="3" id="KW-1185">Reference proteome</keyword>
<dbReference type="EMBL" id="JASNWA010000003">
    <property type="protein sequence ID" value="KAK3178597.1"/>
    <property type="molecule type" value="Genomic_DNA"/>
</dbReference>
<feature type="compositionally biased region" description="Basic and acidic residues" evidence="1">
    <location>
        <begin position="40"/>
        <end position="58"/>
    </location>
</feature>
<evidence type="ECO:0000313" key="3">
    <source>
        <dbReference type="Proteomes" id="UP001276659"/>
    </source>
</evidence>
<organism evidence="2 3">
    <name type="scientific">Lepraria neglecta</name>
    <dbReference type="NCBI Taxonomy" id="209136"/>
    <lineage>
        <taxon>Eukaryota</taxon>
        <taxon>Fungi</taxon>
        <taxon>Dikarya</taxon>
        <taxon>Ascomycota</taxon>
        <taxon>Pezizomycotina</taxon>
        <taxon>Lecanoromycetes</taxon>
        <taxon>OSLEUM clade</taxon>
        <taxon>Lecanoromycetidae</taxon>
        <taxon>Lecanorales</taxon>
        <taxon>Lecanorineae</taxon>
        <taxon>Stereocaulaceae</taxon>
        <taxon>Lepraria</taxon>
    </lineage>
</organism>
<feature type="compositionally biased region" description="Basic and acidic residues" evidence="1">
    <location>
        <begin position="8"/>
        <end position="22"/>
    </location>
</feature>
<feature type="region of interest" description="Disordered" evidence="1">
    <location>
        <begin position="1"/>
        <end position="147"/>
    </location>
</feature>